<keyword evidence="2" id="KW-0732">Signal</keyword>
<feature type="compositionally biased region" description="Low complexity" evidence="1">
    <location>
        <begin position="31"/>
        <end position="47"/>
    </location>
</feature>
<feature type="region of interest" description="Disordered" evidence="1">
    <location>
        <begin position="31"/>
        <end position="111"/>
    </location>
</feature>
<dbReference type="AlphaFoldDB" id="A0A5N5UZD6"/>
<evidence type="ECO:0000256" key="1">
    <source>
        <dbReference type="SAM" id="MobiDB-lite"/>
    </source>
</evidence>
<organism evidence="3 4">
    <name type="scientific">Mycolicibacterium phlei DSM 43239 = CCUG 21000</name>
    <dbReference type="NCBI Taxonomy" id="1226750"/>
    <lineage>
        <taxon>Bacteria</taxon>
        <taxon>Bacillati</taxon>
        <taxon>Actinomycetota</taxon>
        <taxon>Actinomycetes</taxon>
        <taxon>Mycobacteriales</taxon>
        <taxon>Mycobacteriaceae</taxon>
        <taxon>Mycolicibacterium</taxon>
    </lineage>
</organism>
<reference evidence="3 4" key="1">
    <citation type="submission" date="2012-10" db="EMBL/GenBank/DDBJ databases">
        <title>The draft sequence of the Mycobacterium pheli genome.</title>
        <authorList>
            <person name="Pettersson B.M.F."/>
            <person name="Das S."/>
            <person name="Dasgupta S."/>
            <person name="Bhattacharya A."/>
            <person name="Kirsebom L.A."/>
        </authorList>
    </citation>
    <scope>NUCLEOTIDE SEQUENCE [LARGE SCALE GENOMIC DNA]</scope>
    <source>
        <strain evidence="3 4">CCUG 21000</strain>
    </source>
</reference>
<dbReference type="EMBL" id="ANBP01000034">
    <property type="protein sequence ID" value="KAB7753590.1"/>
    <property type="molecule type" value="Genomic_DNA"/>
</dbReference>
<feature type="signal peptide" evidence="2">
    <location>
        <begin position="1"/>
        <end position="24"/>
    </location>
</feature>
<gene>
    <name evidence="3" type="ORF">MPHL21000_20100</name>
</gene>
<accession>A0A5N5UZD6</accession>
<evidence type="ECO:0000256" key="2">
    <source>
        <dbReference type="SAM" id="SignalP"/>
    </source>
</evidence>
<dbReference type="RefSeq" id="WP_061482052.1">
    <property type="nucleotide sequence ID" value="NZ_ANBO01000034.1"/>
</dbReference>
<dbReference type="Proteomes" id="UP000325690">
    <property type="component" value="Unassembled WGS sequence"/>
</dbReference>
<name>A0A5N5UZD6_MYCPH</name>
<dbReference type="Gene3D" id="2.60.40.3440">
    <property type="match status" value="1"/>
</dbReference>
<feature type="chain" id="PRO_5038765835" evidence="2">
    <location>
        <begin position="25"/>
        <end position="354"/>
    </location>
</feature>
<proteinExistence type="predicted"/>
<keyword evidence="4" id="KW-1185">Reference proteome</keyword>
<comment type="caution">
    <text evidence="3">The sequence shown here is derived from an EMBL/GenBank/DDBJ whole genome shotgun (WGS) entry which is preliminary data.</text>
</comment>
<dbReference type="Pfam" id="PF17963">
    <property type="entry name" value="Big_9"/>
    <property type="match status" value="1"/>
</dbReference>
<feature type="compositionally biased region" description="Acidic residues" evidence="1">
    <location>
        <begin position="62"/>
        <end position="103"/>
    </location>
</feature>
<protein>
    <submittedName>
        <fullName evidence="3">Uncharacterized protein</fullName>
    </submittedName>
</protein>
<sequence length="354" mass="36600">MGSANHIGRVAALAVALGVGVAVAQPGLAAADDTGSATDGSTQSQSTPADDGSVTDTVPPAEPEESVEQDEPDEPESDEADLDELDEFEPEEPELEEPEEPEAPSEPTLDPVRVRDAARHVVEPEVESGVVVDDDEPAGDTGDAVAEAVAEDVPAAGAAARRVDPPVDSVAPLAVAVEEPVMVPIPAPPSPVMRLLAVPAALFAATVDLVVTFFEPVVGPGAPLENALLWGVLAWTRRQVNATFANRGPDIGADEISLEVAAGAGPVSIGELPATDADGETIIYTLHPDYLPANGSVSIVGNVITYTPDEGFVGEDNFLLFALNGGLGFQIYHPMETPYDRARVTIAVADDDLD</sequence>
<dbReference type="GeneID" id="74301276"/>
<evidence type="ECO:0000313" key="3">
    <source>
        <dbReference type="EMBL" id="KAB7753590.1"/>
    </source>
</evidence>
<evidence type="ECO:0000313" key="4">
    <source>
        <dbReference type="Proteomes" id="UP000325690"/>
    </source>
</evidence>